<name>A0A0A8YTN4_ARUDO</name>
<accession>A0A0A8YTN4</accession>
<sequence length="44" mass="5173">MNEHHALFTFKRCWASKPNKSILTKGHDLRSMTVSQVFITFQVH</sequence>
<proteinExistence type="predicted"/>
<protein>
    <submittedName>
        <fullName evidence="1">Uncharacterized protein</fullName>
    </submittedName>
</protein>
<reference evidence="1" key="2">
    <citation type="journal article" date="2015" name="Data Brief">
        <title>Shoot transcriptome of the giant reed, Arundo donax.</title>
        <authorList>
            <person name="Barrero R.A."/>
            <person name="Guerrero F.D."/>
            <person name="Moolhuijzen P."/>
            <person name="Goolsby J.A."/>
            <person name="Tidwell J."/>
            <person name="Bellgard S.E."/>
            <person name="Bellgard M.I."/>
        </authorList>
    </citation>
    <scope>NUCLEOTIDE SEQUENCE</scope>
    <source>
        <tissue evidence="1">Shoot tissue taken approximately 20 cm above the soil surface</tissue>
    </source>
</reference>
<evidence type="ECO:0000313" key="1">
    <source>
        <dbReference type="EMBL" id="JAD29931.1"/>
    </source>
</evidence>
<dbReference type="EMBL" id="GBRH01267964">
    <property type="protein sequence ID" value="JAD29931.1"/>
    <property type="molecule type" value="Transcribed_RNA"/>
</dbReference>
<reference evidence="1" key="1">
    <citation type="submission" date="2014-09" db="EMBL/GenBank/DDBJ databases">
        <authorList>
            <person name="Magalhaes I.L.F."/>
            <person name="Oliveira U."/>
            <person name="Santos F.R."/>
            <person name="Vidigal T.H.D.A."/>
            <person name="Brescovit A.D."/>
            <person name="Santos A.J."/>
        </authorList>
    </citation>
    <scope>NUCLEOTIDE SEQUENCE</scope>
    <source>
        <tissue evidence="1">Shoot tissue taken approximately 20 cm above the soil surface</tissue>
    </source>
</reference>
<organism evidence="1">
    <name type="scientific">Arundo donax</name>
    <name type="common">Giant reed</name>
    <name type="synonym">Donax arundinaceus</name>
    <dbReference type="NCBI Taxonomy" id="35708"/>
    <lineage>
        <taxon>Eukaryota</taxon>
        <taxon>Viridiplantae</taxon>
        <taxon>Streptophyta</taxon>
        <taxon>Embryophyta</taxon>
        <taxon>Tracheophyta</taxon>
        <taxon>Spermatophyta</taxon>
        <taxon>Magnoliopsida</taxon>
        <taxon>Liliopsida</taxon>
        <taxon>Poales</taxon>
        <taxon>Poaceae</taxon>
        <taxon>PACMAD clade</taxon>
        <taxon>Arundinoideae</taxon>
        <taxon>Arundineae</taxon>
        <taxon>Arundo</taxon>
    </lineage>
</organism>
<dbReference type="AlphaFoldDB" id="A0A0A8YTN4"/>